<comment type="caution">
    <text evidence="2">The sequence shown here is derived from an EMBL/GenBank/DDBJ whole genome shotgun (WGS) entry which is preliminary data.</text>
</comment>
<evidence type="ECO:0000313" key="2">
    <source>
        <dbReference type="EMBL" id="OAV24999.1"/>
    </source>
</evidence>
<dbReference type="InterPro" id="IPR005835">
    <property type="entry name" value="NTP_transferase_dom"/>
</dbReference>
<gene>
    <name evidence="2" type="ORF">AO370_1076</name>
</gene>
<dbReference type="Gene3D" id="3.90.550.10">
    <property type="entry name" value="Spore Coat Polysaccharide Biosynthesis Protein SpsA, Chain A"/>
    <property type="match status" value="1"/>
</dbReference>
<proteinExistence type="predicted"/>
<evidence type="ECO:0000313" key="3">
    <source>
        <dbReference type="Proteomes" id="UP000078295"/>
    </source>
</evidence>
<dbReference type="RefSeq" id="WP_064603444.1">
    <property type="nucleotide sequence ID" value="NZ_LXHQ01000031.1"/>
</dbReference>
<accession>A0A198WUY2</accession>
<dbReference type="InterPro" id="IPR029044">
    <property type="entry name" value="Nucleotide-diphossugar_trans"/>
</dbReference>
<organism evidence="2 3">
    <name type="scientific">Moraxella catarrhalis</name>
    <name type="common">Branhamella catarrhalis</name>
    <dbReference type="NCBI Taxonomy" id="480"/>
    <lineage>
        <taxon>Bacteria</taxon>
        <taxon>Pseudomonadati</taxon>
        <taxon>Pseudomonadota</taxon>
        <taxon>Gammaproteobacteria</taxon>
        <taxon>Moraxellales</taxon>
        <taxon>Moraxellaceae</taxon>
        <taxon>Moraxella</taxon>
    </lineage>
</organism>
<dbReference type="AlphaFoldDB" id="A0A198WUY2"/>
<dbReference type="InterPro" id="IPR050486">
    <property type="entry name" value="Mannose-1P_guanyltransferase"/>
</dbReference>
<reference evidence="2 3" key="1">
    <citation type="journal article" date="2016" name="Genome Biol. Evol.">
        <title>Comparative Genomic Analyses of the Moraxella catarrhalis Serosensitive and Seroresistant Lineages Demonstrate Their Independent Evolution.</title>
        <authorList>
            <person name="Earl J.P."/>
            <person name="de Vries S.P."/>
            <person name="Ahmed A."/>
            <person name="Powell E."/>
            <person name="Schultz M.P."/>
            <person name="Hermans P.W."/>
            <person name="Hill D.J."/>
            <person name="Zhou Z."/>
            <person name="Constantinidou C.I."/>
            <person name="Hu F.Z."/>
            <person name="Bootsma H.J."/>
            <person name="Ehrlich G.D."/>
        </authorList>
    </citation>
    <scope>NUCLEOTIDE SEQUENCE [LARGE SCALE GENOMIC DNA]</scope>
    <source>
        <strain evidence="2 3">F23</strain>
    </source>
</reference>
<keyword evidence="2" id="KW-0548">Nucleotidyltransferase</keyword>
<dbReference type="EMBL" id="LXHQ01000031">
    <property type="protein sequence ID" value="OAV24999.1"/>
    <property type="molecule type" value="Genomic_DNA"/>
</dbReference>
<dbReference type="EC" id="2.7.7.24" evidence="2"/>
<dbReference type="GO" id="GO:0008879">
    <property type="term" value="F:glucose-1-phosphate thymidylyltransferase activity"/>
    <property type="evidence" value="ECO:0007669"/>
    <property type="project" value="UniProtKB-EC"/>
</dbReference>
<evidence type="ECO:0000259" key="1">
    <source>
        <dbReference type="Pfam" id="PF00483"/>
    </source>
</evidence>
<dbReference type="NCBIfam" id="NF045761">
    <property type="entry name" value="NAMPUrTaseMurU"/>
    <property type="match status" value="1"/>
</dbReference>
<dbReference type="OrthoDB" id="9788272at2"/>
<name>A0A198WUY2_MORCA</name>
<dbReference type="Proteomes" id="UP000078295">
    <property type="component" value="Unassembled WGS sequence"/>
</dbReference>
<dbReference type="PANTHER" id="PTHR22572">
    <property type="entry name" value="SUGAR-1-PHOSPHATE GUANYL TRANSFERASE"/>
    <property type="match status" value="1"/>
</dbReference>
<dbReference type="SUPFAM" id="SSF53448">
    <property type="entry name" value="Nucleotide-diphospho-sugar transferases"/>
    <property type="match status" value="1"/>
</dbReference>
<dbReference type="CDD" id="cd06422">
    <property type="entry name" value="NTP_transferase_like_1"/>
    <property type="match status" value="1"/>
</dbReference>
<protein>
    <submittedName>
        <fullName evidence="2">Glucose-1-phosphate thymidylyltransferase</fullName>
        <ecNumber evidence="2">2.7.7.24</ecNumber>
    </submittedName>
</protein>
<feature type="domain" description="Nucleotidyl transferase" evidence="1">
    <location>
        <begin position="5"/>
        <end position="157"/>
    </location>
</feature>
<dbReference type="Pfam" id="PF00483">
    <property type="entry name" value="NTP_transferase"/>
    <property type="match status" value="1"/>
</dbReference>
<keyword evidence="2" id="KW-0808">Transferase</keyword>
<sequence length="239" mass="26613">MIQQAMILAAGKGTRMRPLTLTKPKPLIPIAGKPLIVWHIERLAAAGVHRIVINTSYLSEVLLTELKTLNLSKKFGIEILFSIEQSEPLETAGGIRFALDQGLLHDLPFILINGDVWTEFEFDRLVHHQLNKHLAHLILVDNPKHHPEGDFGLIKEKVCLKSDGHTALTFAGMSVMSPKIVASLDQGKIAPLAPYLKSAINQQLVSGEYMTNHWMDVGTLDRLAKTEAYVQNKYTNAKK</sequence>
<dbReference type="InterPro" id="IPR054790">
    <property type="entry name" value="MurU"/>
</dbReference>